<dbReference type="EMBL" id="CADCVR010000055">
    <property type="protein sequence ID" value="CAA9496409.1"/>
    <property type="molecule type" value="Genomic_DNA"/>
</dbReference>
<dbReference type="AlphaFoldDB" id="A0A6J4SMS0"/>
<feature type="compositionally biased region" description="Basic residues" evidence="1">
    <location>
        <begin position="86"/>
        <end position="96"/>
    </location>
</feature>
<feature type="compositionally biased region" description="Low complexity" evidence="1">
    <location>
        <begin position="47"/>
        <end position="85"/>
    </location>
</feature>
<organism evidence="2">
    <name type="scientific">uncultured Solirubrobacteraceae bacterium</name>
    <dbReference type="NCBI Taxonomy" id="1162706"/>
    <lineage>
        <taxon>Bacteria</taxon>
        <taxon>Bacillati</taxon>
        <taxon>Actinomycetota</taxon>
        <taxon>Thermoleophilia</taxon>
        <taxon>Solirubrobacterales</taxon>
        <taxon>Solirubrobacteraceae</taxon>
        <taxon>environmental samples</taxon>
    </lineage>
</organism>
<feature type="non-terminal residue" evidence="2">
    <location>
        <position position="1"/>
    </location>
</feature>
<feature type="compositionally biased region" description="Basic residues" evidence="1">
    <location>
        <begin position="130"/>
        <end position="144"/>
    </location>
</feature>
<keyword evidence="2" id="KW-0687">Ribonucleoprotein</keyword>
<dbReference type="GO" id="GO:0005840">
    <property type="term" value="C:ribosome"/>
    <property type="evidence" value="ECO:0007669"/>
    <property type="project" value="UniProtKB-KW"/>
</dbReference>
<accession>A0A6J4SMS0</accession>
<keyword evidence="2" id="KW-0689">Ribosomal protein</keyword>
<feature type="region of interest" description="Disordered" evidence="1">
    <location>
        <begin position="1"/>
        <end position="168"/>
    </location>
</feature>
<protein>
    <submittedName>
        <fullName evidence="2">SSU ribosomal protein S17p (S11e)</fullName>
    </submittedName>
</protein>
<evidence type="ECO:0000256" key="1">
    <source>
        <dbReference type="SAM" id="MobiDB-lite"/>
    </source>
</evidence>
<proteinExistence type="predicted"/>
<evidence type="ECO:0000313" key="2">
    <source>
        <dbReference type="EMBL" id="CAA9496409.1"/>
    </source>
</evidence>
<name>A0A6J4SMS0_9ACTN</name>
<feature type="non-terminal residue" evidence="2">
    <location>
        <position position="168"/>
    </location>
</feature>
<reference evidence="2" key="1">
    <citation type="submission" date="2020-02" db="EMBL/GenBank/DDBJ databases">
        <authorList>
            <person name="Meier V. D."/>
        </authorList>
    </citation>
    <scope>NUCLEOTIDE SEQUENCE</scope>
    <source>
        <strain evidence="2">AVDCRST_MAG53</strain>
    </source>
</reference>
<gene>
    <name evidence="2" type="ORF">AVDCRST_MAG53-1821</name>
</gene>
<sequence length="168" mass="18111">GRPRRHTRGRDGRSDGARGPPDPQGAQGRLPRGARAAPPLHARGPHRAAQGQGRRALAPAPAGAREGEGQPLRRSRPRPGAAAARRGLRQGPRRQGRLGQGGQDDHRAHRHRPPAPQVREDRPVVVQPARARRVQRRQRGRSRQGGRGAPPEPHQALAPGRSHGACEV</sequence>